<dbReference type="OMA" id="IQISHIN"/>
<dbReference type="Proteomes" id="UP000030762">
    <property type="component" value="Unassembled WGS sequence"/>
</dbReference>
<feature type="region of interest" description="Disordered" evidence="1">
    <location>
        <begin position="425"/>
        <end position="484"/>
    </location>
</feature>
<dbReference type="InParanoid" id="T0Q4Z9"/>
<dbReference type="GO" id="GO:0005829">
    <property type="term" value="C:cytosol"/>
    <property type="evidence" value="ECO:0007669"/>
    <property type="project" value="TreeGrafter"/>
</dbReference>
<evidence type="ECO:0000313" key="2">
    <source>
        <dbReference type="EMBL" id="EQC28465.1"/>
    </source>
</evidence>
<gene>
    <name evidence="2" type="ORF">SDRG_13793</name>
</gene>
<protein>
    <recommendedName>
        <fullName evidence="4">GTP-binding protein Parf</fullName>
    </recommendedName>
</protein>
<organism evidence="2 3">
    <name type="scientific">Saprolegnia diclina (strain VS20)</name>
    <dbReference type="NCBI Taxonomy" id="1156394"/>
    <lineage>
        <taxon>Eukaryota</taxon>
        <taxon>Sar</taxon>
        <taxon>Stramenopiles</taxon>
        <taxon>Oomycota</taxon>
        <taxon>Saprolegniomycetes</taxon>
        <taxon>Saprolegniales</taxon>
        <taxon>Saprolegniaceae</taxon>
        <taxon>Saprolegnia</taxon>
    </lineage>
</organism>
<dbReference type="VEuPathDB" id="FungiDB:SDRG_13793"/>
<proteinExistence type="predicted"/>
<sequence length="980" mass="104294">MGNESSRPAVDPAVQAQADAKTIRRMDKVIRKKVRGGLTYNMKLLIRGERGTGKTSLMARLQGQPIPPTHEPTREIQTASIQWTMQTHEDTVKCELWDVVDVGIPSEDPIEAPSPDAVGRHPVALVDAQAVDVYQNAHCVIFLMDITKYSTLEYVRTQLDLVPVHIPTLVLGTFRDLRKDDVTLKRAIFKDDVQTLLYGSHKDHKLPGFRRPSEVHYFEASLSNCYGLKALHTYLGVPFLHLKVATVKQQLRLLETELASTKAQVDVSIAGQKYSDFVANLAGADVKTGRRVAAPAAAAASEPLKVDELEDLPERDVGADGAASPVPLRIVHKAPAPAPVAAPAAAVAAPVAKVPAKAATTKADAPRTSWSKNETLEDFTVKTDMDKFYSSDEDSGDGTDEDVVVPTSVVAPRVFRKQDFIYSDSDDDDTAMYARPKMSKKKPTAKKPASPPPKAKPAKATVVPPRSPVKRPASPKAPSPAPAPVVEALPLPEVVAVVAAAPSPKAVPPPVAASDSDDDTPVPVDVPAYITLPRRASAQNHAASTNEDDDADSIATGLDDEPWATNSIEFSDDDDDDGKAPGPTVADLPPAVRPSNDDGDASVRTSVQGHASGSDSDAAESRPAVLSDSEGEVSLPAQPVVHSDSEDDAPLPARPVVLDDSEPEDQTPVPTPHAIPRNDASDDDDDVVPSRPVVLSDSDDDTAPLPTRPMVLSNSDDDDDAPAPMPVIAASHSDDKRSKVADVHSDDEAPLPSRPVVLDDDSDAEPGPTSGSLGLPSLPIVNVITSQPSPVVLAKPVVKKTPTARKAKMVVAMSDDDDDSDAHPVPAPVVAPARRRKVSTSDEDTGDFKVERSTTSFWNAKDDDDDDEDDTKEITYTRAPRKARAAMPALPTAFSVTSAPTPAPVQMNSSVLAAIEEAKRAALAMLAEPSPSVDASVAPAVSSSTKPSRVKTKKSDKPKKDKKEKKPKKAKKPMTVLDSD</sequence>
<keyword evidence="3" id="KW-1185">Reference proteome</keyword>
<evidence type="ECO:0008006" key="4">
    <source>
        <dbReference type="Google" id="ProtNLM"/>
    </source>
</evidence>
<dbReference type="GeneID" id="19954520"/>
<feature type="compositionally biased region" description="Basic residues" evidence="1">
    <location>
        <begin position="962"/>
        <end position="972"/>
    </location>
</feature>
<dbReference type="GO" id="GO:0005525">
    <property type="term" value="F:GTP binding"/>
    <property type="evidence" value="ECO:0007669"/>
    <property type="project" value="InterPro"/>
</dbReference>
<feature type="compositionally biased region" description="Low complexity" evidence="1">
    <location>
        <begin position="928"/>
        <end position="944"/>
    </location>
</feature>
<feature type="region of interest" description="Disordered" evidence="1">
    <location>
        <begin position="928"/>
        <end position="980"/>
    </location>
</feature>
<feature type="compositionally biased region" description="Polar residues" evidence="1">
    <location>
        <begin position="603"/>
        <end position="615"/>
    </location>
</feature>
<feature type="compositionally biased region" description="Basic and acidic residues" evidence="1">
    <location>
        <begin position="732"/>
        <end position="747"/>
    </location>
</feature>
<dbReference type="GO" id="GO:0005634">
    <property type="term" value="C:nucleus"/>
    <property type="evidence" value="ECO:0007669"/>
    <property type="project" value="TreeGrafter"/>
</dbReference>
<dbReference type="OrthoDB" id="207081at2759"/>
<feature type="region of interest" description="Disordered" evidence="1">
    <location>
        <begin position="503"/>
        <end position="777"/>
    </location>
</feature>
<feature type="compositionally biased region" description="Acidic residues" evidence="1">
    <location>
        <begin position="862"/>
        <end position="871"/>
    </location>
</feature>
<dbReference type="STRING" id="1156394.T0Q4Z9"/>
<dbReference type="SUPFAM" id="SSF52540">
    <property type="entry name" value="P-loop containing nucleoside triphosphate hydrolases"/>
    <property type="match status" value="1"/>
</dbReference>
<evidence type="ECO:0000256" key="1">
    <source>
        <dbReference type="SAM" id="MobiDB-lite"/>
    </source>
</evidence>
<feature type="region of interest" description="Disordered" evidence="1">
    <location>
        <begin position="812"/>
        <end position="885"/>
    </location>
</feature>
<dbReference type="RefSeq" id="XP_008618113.1">
    <property type="nucleotide sequence ID" value="XM_008619891.1"/>
</dbReference>
<dbReference type="eggNOG" id="KOG0084">
    <property type="taxonomic scope" value="Eukaryota"/>
</dbReference>
<name>T0Q4Z9_SAPDV</name>
<dbReference type="EMBL" id="JH767194">
    <property type="protein sequence ID" value="EQC28465.1"/>
    <property type="molecule type" value="Genomic_DNA"/>
</dbReference>
<dbReference type="PANTHER" id="PTHR14932:SF1">
    <property type="entry name" value="RAB-LIKE PROTEIN 6"/>
    <property type="match status" value="1"/>
</dbReference>
<dbReference type="InterPro" id="IPR027417">
    <property type="entry name" value="P-loop_NTPase"/>
</dbReference>
<dbReference type="Gene3D" id="3.40.50.300">
    <property type="entry name" value="P-loop containing nucleotide triphosphate hydrolases"/>
    <property type="match status" value="1"/>
</dbReference>
<feature type="compositionally biased region" description="Acidic residues" evidence="1">
    <location>
        <begin position="546"/>
        <end position="562"/>
    </location>
</feature>
<evidence type="ECO:0000313" key="3">
    <source>
        <dbReference type="Proteomes" id="UP000030762"/>
    </source>
</evidence>
<dbReference type="InterPro" id="IPR040385">
    <property type="entry name" value="RABL6"/>
</dbReference>
<dbReference type="AlphaFoldDB" id="T0Q4Z9"/>
<dbReference type="CDD" id="cd00882">
    <property type="entry name" value="Ras_like_GTPase"/>
    <property type="match status" value="1"/>
</dbReference>
<reference evidence="2 3" key="1">
    <citation type="submission" date="2012-04" db="EMBL/GenBank/DDBJ databases">
        <title>The Genome Sequence of Saprolegnia declina VS20.</title>
        <authorList>
            <consortium name="The Broad Institute Genome Sequencing Platform"/>
            <person name="Russ C."/>
            <person name="Nusbaum C."/>
            <person name="Tyler B."/>
            <person name="van West P."/>
            <person name="Dieguez-Uribeondo J."/>
            <person name="de Bruijn I."/>
            <person name="Tripathy S."/>
            <person name="Jiang R."/>
            <person name="Young S.K."/>
            <person name="Zeng Q."/>
            <person name="Gargeya S."/>
            <person name="Fitzgerald M."/>
            <person name="Haas B."/>
            <person name="Abouelleil A."/>
            <person name="Alvarado L."/>
            <person name="Arachchi H.M."/>
            <person name="Berlin A."/>
            <person name="Chapman S.B."/>
            <person name="Goldberg J."/>
            <person name="Griggs A."/>
            <person name="Gujja S."/>
            <person name="Hansen M."/>
            <person name="Howarth C."/>
            <person name="Imamovic A."/>
            <person name="Larimer J."/>
            <person name="McCowen C."/>
            <person name="Montmayeur A."/>
            <person name="Murphy C."/>
            <person name="Neiman D."/>
            <person name="Pearson M."/>
            <person name="Priest M."/>
            <person name="Roberts A."/>
            <person name="Saif S."/>
            <person name="Shea T."/>
            <person name="Sisk P."/>
            <person name="Sykes S."/>
            <person name="Wortman J."/>
            <person name="Nusbaum C."/>
            <person name="Birren B."/>
        </authorList>
    </citation>
    <scope>NUCLEOTIDE SEQUENCE [LARGE SCALE GENOMIC DNA]</scope>
    <source>
        <strain evidence="2 3">VS20</strain>
    </source>
</reference>
<accession>T0Q4Z9</accession>
<dbReference type="PANTHER" id="PTHR14932">
    <property type="entry name" value="RAS GTPASE-RELATED"/>
    <property type="match status" value="1"/>
</dbReference>